<dbReference type="SUPFAM" id="SSF111369">
    <property type="entry name" value="HlyD-like secretion proteins"/>
    <property type="match status" value="1"/>
</dbReference>
<dbReference type="InterPro" id="IPR006143">
    <property type="entry name" value="RND_pump_MFP"/>
</dbReference>
<dbReference type="OrthoDB" id="5508703at2"/>
<comment type="similarity">
    <text evidence="2">Belongs to the membrane fusion protein (MFP) (TC 8.A.1) family.</text>
</comment>
<evidence type="ECO:0000259" key="4">
    <source>
        <dbReference type="Pfam" id="PF25876"/>
    </source>
</evidence>
<reference evidence="8 9" key="1">
    <citation type="journal article" date="2009" name="Environ. Microbiol.">
        <title>Genome sequence of Desulfobacterium autotrophicum HRM2, a marine sulfate reducer oxidizing organic carbon completely to carbon dioxide.</title>
        <authorList>
            <person name="Strittmatter A.W."/>
            <person name="Liesegang H."/>
            <person name="Rabus R."/>
            <person name="Decker I."/>
            <person name="Amann J."/>
            <person name="Andres S."/>
            <person name="Henne A."/>
            <person name="Fricke W.F."/>
            <person name="Martinez-Arias R."/>
            <person name="Bartels D."/>
            <person name="Goesmann A."/>
            <person name="Krause L."/>
            <person name="Puehler A."/>
            <person name="Klenk H.P."/>
            <person name="Richter M."/>
            <person name="Schuler M."/>
            <person name="Gloeckner F.O."/>
            <person name="Meyerdierks A."/>
            <person name="Gottschalk G."/>
            <person name="Amann R."/>
        </authorList>
    </citation>
    <scope>NUCLEOTIDE SEQUENCE [LARGE SCALE GENOMIC DNA]</scope>
    <source>
        <strain evidence="9">ATCC 43914 / DSM 3382 / HRM2</strain>
    </source>
</reference>
<keyword evidence="9" id="KW-1185">Reference proteome</keyword>
<dbReference type="Pfam" id="PF25954">
    <property type="entry name" value="Beta-barrel_RND_2"/>
    <property type="match status" value="1"/>
</dbReference>
<dbReference type="HOGENOM" id="CLU_018816_1_0_7"/>
<feature type="domain" description="Multidrug resistance protein MdtA-like barrel-sandwich hybrid" evidence="5">
    <location>
        <begin position="70"/>
        <end position="111"/>
    </location>
</feature>
<evidence type="ECO:0000256" key="3">
    <source>
        <dbReference type="ARBA" id="ARBA00022448"/>
    </source>
</evidence>
<evidence type="ECO:0000259" key="7">
    <source>
        <dbReference type="Pfam" id="PF25967"/>
    </source>
</evidence>
<evidence type="ECO:0000256" key="1">
    <source>
        <dbReference type="ARBA" id="ARBA00004196"/>
    </source>
</evidence>
<evidence type="ECO:0000259" key="6">
    <source>
        <dbReference type="Pfam" id="PF25954"/>
    </source>
</evidence>
<evidence type="ECO:0000313" key="9">
    <source>
        <dbReference type="Proteomes" id="UP000000442"/>
    </source>
</evidence>
<gene>
    <name evidence="8" type="primary">mdtA</name>
    <name evidence="8" type="ordered locus">HRM2_34060</name>
</gene>
<feature type="domain" description="CusB-like beta-barrel" evidence="6">
    <location>
        <begin position="217"/>
        <end position="293"/>
    </location>
</feature>
<dbReference type="InterPro" id="IPR058624">
    <property type="entry name" value="MdtA-like_HH"/>
</dbReference>
<dbReference type="KEGG" id="dat:HRM2_34060"/>
<name>C0QMG4_DESAH</name>
<dbReference type="RefSeq" id="WP_015905242.1">
    <property type="nucleotide sequence ID" value="NC_012108.1"/>
</dbReference>
<dbReference type="Gene3D" id="2.40.50.100">
    <property type="match status" value="1"/>
</dbReference>
<sequence length="380" mass="41402">MKPRRLIVLTVTVLIVSSFFIGAHCLALNAETVPDASDAADTRGVVIEKVGITNINAEKKYPGTVKASKTAKLAFRVAGPLIRVNIKPGDAVKRGQVLMQIDPQDYEDRIRVLEAQKAGVVAQLDTANLDFARIETLFNKKVIPEVDHDHAKNSVRTLTSSVTAIDAQLLIARHQLAYTSLRAPYDAIITAQLIENNEMVQPGRVVLGLHAIDTLEIEIKVPENEIISRGLRRGSEALASFPARPDKRFQVVLSEWNTDADPVTRTYAMVFTLPAPKDFMVLPGMTAEVIWSTPQNEDSSITIPAKALVTDSSGDSSVWVFDAASSTARKTKVEVGSLNGASRIIIKQGLAIGDQIVVKGVDFIRSDMTLKDISMEGNHE</sequence>
<feature type="domain" description="Multidrug resistance protein MdtA-like C-terminal permuted SH3" evidence="7">
    <location>
        <begin position="301"/>
        <end position="362"/>
    </location>
</feature>
<dbReference type="InterPro" id="IPR058625">
    <property type="entry name" value="MdtA-like_BSH"/>
</dbReference>
<dbReference type="GO" id="GO:1990281">
    <property type="term" value="C:efflux pump complex"/>
    <property type="evidence" value="ECO:0007669"/>
    <property type="project" value="TreeGrafter"/>
</dbReference>
<dbReference type="NCBIfam" id="TIGR01730">
    <property type="entry name" value="RND_mfp"/>
    <property type="match status" value="1"/>
</dbReference>
<accession>C0QMG4</accession>
<protein>
    <submittedName>
        <fullName evidence="8">MdtA</fullName>
    </submittedName>
</protein>
<dbReference type="eggNOG" id="COG0845">
    <property type="taxonomic scope" value="Bacteria"/>
</dbReference>
<dbReference type="Gene3D" id="2.40.420.20">
    <property type="match status" value="1"/>
</dbReference>
<keyword evidence="3" id="KW-0813">Transport</keyword>
<feature type="domain" description="Multidrug resistance protein MdtA-like alpha-helical hairpin" evidence="4">
    <location>
        <begin position="112"/>
        <end position="179"/>
    </location>
</feature>
<dbReference type="PANTHER" id="PTHR30469:SF20">
    <property type="entry name" value="EFFLUX RND TRANSPORTER PERIPLASMIC ADAPTOR SUBUNIT"/>
    <property type="match status" value="1"/>
</dbReference>
<dbReference type="Gene3D" id="1.10.287.470">
    <property type="entry name" value="Helix hairpin bin"/>
    <property type="match status" value="1"/>
</dbReference>
<organism evidence="8 9">
    <name type="scientific">Desulforapulum autotrophicum (strain ATCC 43914 / DSM 3382 / VKM B-1955 / HRM2)</name>
    <name type="common">Desulfobacterium autotrophicum</name>
    <dbReference type="NCBI Taxonomy" id="177437"/>
    <lineage>
        <taxon>Bacteria</taxon>
        <taxon>Pseudomonadati</taxon>
        <taxon>Thermodesulfobacteriota</taxon>
        <taxon>Desulfobacteria</taxon>
        <taxon>Desulfobacterales</taxon>
        <taxon>Desulfobacteraceae</taxon>
        <taxon>Desulforapulum</taxon>
    </lineage>
</organism>
<dbReference type="InterPro" id="IPR058792">
    <property type="entry name" value="Beta-barrel_RND_2"/>
</dbReference>
<dbReference type="Gene3D" id="2.40.30.170">
    <property type="match status" value="1"/>
</dbReference>
<evidence type="ECO:0000259" key="5">
    <source>
        <dbReference type="Pfam" id="PF25917"/>
    </source>
</evidence>
<proteinExistence type="inferred from homology"/>
<evidence type="ECO:0000313" key="8">
    <source>
        <dbReference type="EMBL" id="ACN16481.1"/>
    </source>
</evidence>
<dbReference type="Pfam" id="PF25967">
    <property type="entry name" value="RND-MFP_C"/>
    <property type="match status" value="1"/>
</dbReference>
<dbReference type="Pfam" id="PF25876">
    <property type="entry name" value="HH_MFP_RND"/>
    <property type="match status" value="1"/>
</dbReference>
<dbReference type="PANTHER" id="PTHR30469">
    <property type="entry name" value="MULTIDRUG RESISTANCE PROTEIN MDTA"/>
    <property type="match status" value="1"/>
</dbReference>
<dbReference type="AlphaFoldDB" id="C0QMG4"/>
<dbReference type="Proteomes" id="UP000000442">
    <property type="component" value="Chromosome"/>
</dbReference>
<dbReference type="EMBL" id="CP001087">
    <property type="protein sequence ID" value="ACN16481.1"/>
    <property type="molecule type" value="Genomic_DNA"/>
</dbReference>
<dbReference type="InterPro" id="IPR058627">
    <property type="entry name" value="MdtA-like_C"/>
</dbReference>
<comment type="subcellular location">
    <subcellularLocation>
        <location evidence="1">Cell envelope</location>
    </subcellularLocation>
</comment>
<dbReference type="Pfam" id="PF25917">
    <property type="entry name" value="BSH_RND"/>
    <property type="match status" value="1"/>
</dbReference>
<dbReference type="STRING" id="177437.HRM2_34060"/>
<evidence type="ECO:0000256" key="2">
    <source>
        <dbReference type="ARBA" id="ARBA00009477"/>
    </source>
</evidence>
<dbReference type="GO" id="GO:0015562">
    <property type="term" value="F:efflux transmembrane transporter activity"/>
    <property type="evidence" value="ECO:0007669"/>
    <property type="project" value="TreeGrafter"/>
</dbReference>